<feature type="transmembrane region" description="Helical" evidence="6">
    <location>
        <begin position="42"/>
        <end position="64"/>
    </location>
</feature>
<keyword evidence="3 6" id="KW-0812">Transmembrane</keyword>
<evidence type="ECO:0000256" key="3">
    <source>
        <dbReference type="ARBA" id="ARBA00022692"/>
    </source>
</evidence>
<evidence type="ECO:0000313" key="7">
    <source>
        <dbReference type="EMBL" id="MBT0963644.1"/>
    </source>
</evidence>
<evidence type="ECO:0000256" key="4">
    <source>
        <dbReference type="ARBA" id="ARBA00022989"/>
    </source>
</evidence>
<comment type="subcellular location">
    <subcellularLocation>
        <location evidence="1">Cell membrane</location>
        <topology evidence="1">Multi-pass membrane protein</topology>
    </subcellularLocation>
</comment>
<proteinExistence type="predicted"/>
<dbReference type="InterPro" id="IPR001123">
    <property type="entry name" value="LeuE-type"/>
</dbReference>
<dbReference type="GO" id="GO:0033228">
    <property type="term" value="P:cysteine export across plasma membrane"/>
    <property type="evidence" value="ECO:0007669"/>
    <property type="project" value="TreeGrafter"/>
</dbReference>
<dbReference type="GO" id="GO:0005886">
    <property type="term" value="C:plasma membrane"/>
    <property type="evidence" value="ECO:0007669"/>
    <property type="project" value="UniProtKB-SubCell"/>
</dbReference>
<name>A0A944DBW3_DENI1</name>
<dbReference type="AlphaFoldDB" id="A0A944DBW3"/>
<gene>
    <name evidence="7" type="ORF">I8J34_20860</name>
</gene>
<dbReference type="RefSeq" id="WP_214363573.1">
    <property type="nucleotide sequence ID" value="NZ_JAEKFT010000034.1"/>
</dbReference>
<keyword evidence="5 6" id="KW-0472">Membrane</keyword>
<keyword evidence="4 6" id="KW-1133">Transmembrane helix</keyword>
<evidence type="ECO:0000313" key="8">
    <source>
        <dbReference type="Proteomes" id="UP000694660"/>
    </source>
</evidence>
<accession>A0A944DBW3</accession>
<evidence type="ECO:0000256" key="5">
    <source>
        <dbReference type="ARBA" id="ARBA00023136"/>
    </source>
</evidence>
<keyword evidence="8" id="KW-1185">Reference proteome</keyword>
<evidence type="ECO:0000256" key="2">
    <source>
        <dbReference type="ARBA" id="ARBA00022475"/>
    </source>
</evidence>
<organism evidence="7 8">
    <name type="scientific">Denitromonas iodatirespirans</name>
    <dbReference type="NCBI Taxonomy" id="2795389"/>
    <lineage>
        <taxon>Bacteria</taxon>
        <taxon>Pseudomonadati</taxon>
        <taxon>Pseudomonadota</taxon>
        <taxon>Betaproteobacteria</taxon>
        <taxon>Rhodocyclales</taxon>
        <taxon>Zoogloeaceae</taxon>
        <taxon>Denitromonas</taxon>
    </lineage>
</organism>
<dbReference type="EMBL" id="JAEKFT010000034">
    <property type="protein sequence ID" value="MBT0963644.1"/>
    <property type="molecule type" value="Genomic_DNA"/>
</dbReference>
<feature type="transmembrane region" description="Helical" evidence="6">
    <location>
        <begin position="178"/>
        <end position="196"/>
    </location>
</feature>
<dbReference type="PANTHER" id="PTHR30086">
    <property type="entry name" value="ARGININE EXPORTER PROTEIN ARGO"/>
    <property type="match status" value="1"/>
</dbReference>
<reference evidence="8" key="1">
    <citation type="journal article" date="2022" name="ISME J.">
        <title>Genetic and phylogenetic analysis of dissimilatory iodate-reducing bacteria identifies potential niches across the world's oceans.</title>
        <authorList>
            <person name="Reyes-Umana V."/>
            <person name="Henning Z."/>
            <person name="Lee K."/>
            <person name="Barnum T.P."/>
            <person name="Coates J.D."/>
        </authorList>
    </citation>
    <scope>NUCLEOTIDE SEQUENCE [LARGE SCALE GENOMIC DNA]</scope>
    <source>
        <strain evidence="8">IR12</strain>
    </source>
</reference>
<protein>
    <submittedName>
        <fullName evidence="7">LysE family translocator</fullName>
    </submittedName>
</protein>
<feature type="transmembrane region" description="Helical" evidence="6">
    <location>
        <begin position="140"/>
        <end position="166"/>
    </location>
</feature>
<sequence length="198" mass="20614">MLDLLPLLSFVVVASITPGPNNIMLATAGASAGFRATVPHMLGISIGLCVQIALVGTGIATLMHQSPALTFAMRILAVGYLLWLALQLLKPARGGERSGAGQPLSFIGAALFQWINPKAWMMALTINAAFLPTDTTPEAAIARVALVAALVNLPCIACWAAAGSSIRRRLADPAHRRTFDGVMGIALAGTAVWLAMST</sequence>
<feature type="transmembrane region" description="Helical" evidence="6">
    <location>
        <begin position="71"/>
        <end position="89"/>
    </location>
</feature>
<dbReference type="GO" id="GO:0015171">
    <property type="term" value="F:amino acid transmembrane transporter activity"/>
    <property type="evidence" value="ECO:0007669"/>
    <property type="project" value="TreeGrafter"/>
</dbReference>
<dbReference type="Pfam" id="PF01810">
    <property type="entry name" value="LysE"/>
    <property type="match status" value="1"/>
</dbReference>
<dbReference type="PANTHER" id="PTHR30086:SF20">
    <property type="entry name" value="ARGININE EXPORTER PROTEIN ARGO-RELATED"/>
    <property type="match status" value="1"/>
</dbReference>
<comment type="caution">
    <text evidence="7">The sequence shown here is derived from an EMBL/GenBank/DDBJ whole genome shotgun (WGS) entry which is preliminary data.</text>
</comment>
<keyword evidence="2" id="KW-1003">Cell membrane</keyword>
<evidence type="ECO:0000256" key="1">
    <source>
        <dbReference type="ARBA" id="ARBA00004651"/>
    </source>
</evidence>
<evidence type="ECO:0000256" key="6">
    <source>
        <dbReference type="SAM" id="Phobius"/>
    </source>
</evidence>
<dbReference type="Proteomes" id="UP000694660">
    <property type="component" value="Unassembled WGS sequence"/>
</dbReference>